<accession>A0ABP3TVJ2</accession>
<proteinExistence type="predicted"/>
<dbReference type="Proteomes" id="UP001501758">
    <property type="component" value="Unassembled WGS sequence"/>
</dbReference>
<sequence>MWLPKNLGIDNLLIEKSEGSITREDLNQLHKYDFKLAEMQGDDVVGIANNRNLLNRVDRVLQTITKEELRQLFYKQETTKAGKVFRSLRKRTLTDEETIDAINVDRHREHLSESIRSLDQEIKQKERVIPQDNEALTKHENDIKDKESKKAQLIAEHNLSDDQLKVLLQERLRNNPKPWDDRTAINNADKKRKDRDKKHSSNIGRLGLNTGMGVGTIIGALTAGESATAAAVITAASIGAAFGGIFGMLVVAIPLSYWLVRDYIPRSKARRQAKSVKELIKERTKRESRQRELDHEIGALRNDHENHLAIQQMKEYGVLPPPPPLELEQGMGTRQNNINETLLLTKEQIRSFINVNRGEKTTNKKQKKPEGYKPGRRHKPIKFG</sequence>
<feature type="compositionally biased region" description="Basic and acidic residues" evidence="2">
    <location>
        <begin position="357"/>
        <end position="373"/>
    </location>
</feature>
<feature type="transmembrane region" description="Helical" evidence="3">
    <location>
        <begin position="203"/>
        <end position="223"/>
    </location>
</feature>
<feature type="compositionally biased region" description="Basic residues" evidence="2">
    <location>
        <begin position="374"/>
        <end position="384"/>
    </location>
</feature>
<feature type="region of interest" description="Disordered" evidence="2">
    <location>
        <begin position="175"/>
        <end position="204"/>
    </location>
</feature>
<keyword evidence="3" id="KW-1133">Transmembrane helix</keyword>
<dbReference type="EMBL" id="BAAAGE010000001">
    <property type="protein sequence ID" value="GAA0716378.1"/>
    <property type="molecule type" value="Genomic_DNA"/>
</dbReference>
<name>A0ABP3TVJ2_9FLAO</name>
<evidence type="ECO:0000313" key="5">
    <source>
        <dbReference type="Proteomes" id="UP001501758"/>
    </source>
</evidence>
<feature type="transmembrane region" description="Helical" evidence="3">
    <location>
        <begin position="229"/>
        <end position="260"/>
    </location>
</feature>
<comment type="caution">
    <text evidence="4">The sequence shown here is derived from an EMBL/GenBank/DDBJ whole genome shotgun (WGS) entry which is preliminary data.</text>
</comment>
<evidence type="ECO:0000256" key="3">
    <source>
        <dbReference type="SAM" id="Phobius"/>
    </source>
</evidence>
<evidence type="ECO:0000256" key="1">
    <source>
        <dbReference type="SAM" id="Coils"/>
    </source>
</evidence>
<keyword evidence="1" id="KW-0175">Coiled coil</keyword>
<keyword evidence="3" id="KW-0812">Transmembrane</keyword>
<feature type="compositionally biased region" description="Basic and acidic residues" evidence="2">
    <location>
        <begin position="175"/>
        <end position="191"/>
    </location>
</feature>
<reference evidence="5" key="1">
    <citation type="journal article" date="2019" name="Int. J. Syst. Evol. Microbiol.">
        <title>The Global Catalogue of Microorganisms (GCM) 10K type strain sequencing project: providing services to taxonomists for standard genome sequencing and annotation.</title>
        <authorList>
            <consortium name="The Broad Institute Genomics Platform"/>
            <consortium name="The Broad Institute Genome Sequencing Center for Infectious Disease"/>
            <person name="Wu L."/>
            <person name="Ma J."/>
        </authorList>
    </citation>
    <scope>NUCLEOTIDE SEQUENCE [LARGE SCALE GENOMIC DNA]</scope>
    <source>
        <strain evidence="5">JCM 15974</strain>
    </source>
</reference>
<keyword evidence="3" id="KW-0472">Membrane</keyword>
<protein>
    <submittedName>
        <fullName evidence="4">Uncharacterized protein</fullName>
    </submittedName>
</protein>
<dbReference type="RefSeq" id="WP_343911462.1">
    <property type="nucleotide sequence ID" value="NZ_BAAAGE010000001.1"/>
</dbReference>
<feature type="coiled-coil region" evidence="1">
    <location>
        <begin position="108"/>
        <end position="156"/>
    </location>
</feature>
<keyword evidence="5" id="KW-1185">Reference proteome</keyword>
<feature type="region of interest" description="Disordered" evidence="2">
    <location>
        <begin position="354"/>
        <end position="384"/>
    </location>
</feature>
<evidence type="ECO:0000313" key="4">
    <source>
        <dbReference type="EMBL" id="GAA0716378.1"/>
    </source>
</evidence>
<organism evidence="4 5">
    <name type="scientific">Aquimarina litoralis</name>
    <dbReference type="NCBI Taxonomy" id="584605"/>
    <lineage>
        <taxon>Bacteria</taxon>
        <taxon>Pseudomonadati</taxon>
        <taxon>Bacteroidota</taxon>
        <taxon>Flavobacteriia</taxon>
        <taxon>Flavobacteriales</taxon>
        <taxon>Flavobacteriaceae</taxon>
        <taxon>Aquimarina</taxon>
    </lineage>
</organism>
<gene>
    <name evidence="4" type="ORF">GCM10009430_12040</name>
</gene>
<evidence type="ECO:0000256" key="2">
    <source>
        <dbReference type="SAM" id="MobiDB-lite"/>
    </source>
</evidence>